<proteinExistence type="predicted"/>
<dbReference type="AlphaFoldDB" id="A0AAD9UYR2"/>
<dbReference type="EMBL" id="JARQWQ010000066">
    <property type="protein sequence ID" value="KAK2554836.1"/>
    <property type="molecule type" value="Genomic_DNA"/>
</dbReference>
<gene>
    <name evidence="1" type="ORF">P5673_023478</name>
</gene>
<sequence length="274" mass="31426">MWGKDLQTGLKNRLSKGEFKNLSPYTGREGILELMVGSRKHPVLQPGDHWVSWLIIQHSPLQTCRGGSNSGQIKKEAYTVMDLLQDSRFTLEFSHESTVSKNISRLKHSAKVFYSNNKDHMYAKQGKSSTFHEDRELTCVLQRDLTQQQHLETDGVLSLHGISWINYMGFGVDNIDKFNEDKSKRNCPSCYFMGCPCHLKHNISYKASEALSDTSEFGMEDIQPNSNIQEKRENASFEDVEFYLKKYSTVLLAQASDTHLIQDEFVMYQLQAPK</sequence>
<dbReference type="Proteomes" id="UP001249851">
    <property type="component" value="Unassembled WGS sequence"/>
</dbReference>
<accession>A0AAD9UYR2</accession>
<comment type="caution">
    <text evidence="1">The sequence shown here is derived from an EMBL/GenBank/DDBJ whole genome shotgun (WGS) entry which is preliminary data.</text>
</comment>
<protein>
    <submittedName>
        <fullName evidence="1">Uncharacterized protein</fullName>
    </submittedName>
</protein>
<organism evidence="1 2">
    <name type="scientific">Acropora cervicornis</name>
    <name type="common">Staghorn coral</name>
    <dbReference type="NCBI Taxonomy" id="6130"/>
    <lineage>
        <taxon>Eukaryota</taxon>
        <taxon>Metazoa</taxon>
        <taxon>Cnidaria</taxon>
        <taxon>Anthozoa</taxon>
        <taxon>Hexacorallia</taxon>
        <taxon>Scleractinia</taxon>
        <taxon>Astrocoeniina</taxon>
        <taxon>Acroporidae</taxon>
        <taxon>Acropora</taxon>
    </lineage>
</organism>
<evidence type="ECO:0000313" key="1">
    <source>
        <dbReference type="EMBL" id="KAK2554836.1"/>
    </source>
</evidence>
<keyword evidence="2" id="KW-1185">Reference proteome</keyword>
<evidence type="ECO:0000313" key="2">
    <source>
        <dbReference type="Proteomes" id="UP001249851"/>
    </source>
</evidence>
<reference evidence="1" key="1">
    <citation type="journal article" date="2023" name="G3 (Bethesda)">
        <title>Whole genome assembly and annotation of the endangered Caribbean coral Acropora cervicornis.</title>
        <authorList>
            <person name="Selwyn J.D."/>
            <person name="Vollmer S.V."/>
        </authorList>
    </citation>
    <scope>NUCLEOTIDE SEQUENCE</scope>
    <source>
        <strain evidence="1">K2</strain>
    </source>
</reference>
<reference evidence="1" key="2">
    <citation type="journal article" date="2023" name="Science">
        <title>Genomic signatures of disease resistance in endangered staghorn corals.</title>
        <authorList>
            <person name="Vollmer S.V."/>
            <person name="Selwyn J.D."/>
            <person name="Despard B.A."/>
            <person name="Roesel C.L."/>
        </authorList>
    </citation>
    <scope>NUCLEOTIDE SEQUENCE</scope>
    <source>
        <strain evidence="1">K2</strain>
    </source>
</reference>
<name>A0AAD9UYR2_ACRCE</name>